<evidence type="ECO:0000256" key="4">
    <source>
        <dbReference type="ARBA" id="ARBA00022989"/>
    </source>
</evidence>
<dbReference type="Gene3D" id="3.30.479.30">
    <property type="entry name" value="Band 7 domain"/>
    <property type="match status" value="1"/>
</dbReference>
<feature type="domain" description="Band 7" evidence="8">
    <location>
        <begin position="93"/>
        <end position="268"/>
    </location>
</feature>
<dbReference type="GO" id="GO:0016020">
    <property type="term" value="C:membrane"/>
    <property type="evidence" value="ECO:0007669"/>
    <property type="project" value="UniProtKB-SubCell"/>
</dbReference>
<feature type="transmembrane region" description="Helical" evidence="7">
    <location>
        <begin position="71"/>
        <end position="90"/>
    </location>
</feature>
<evidence type="ECO:0000256" key="6">
    <source>
        <dbReference type="SAM" id="MobiDB-lite"/>
    </source>
</evidence>
<keyword evidence="4 7" id="KW-1133">Transmembrane helix</keyword>
<evidence type="ECO:0000313" key="9">
    <source>
        <dbReference type="EMBL" id="VAV88366.1"/>
    </source>
</evidence>
<evidence type="ECO:0000256" key="2">
    <source>
        <dbReference type="ARBA" id="ARBA00006971"/>
    </source>
</evidence>
<evidence type="ECO:0000256" key="5">
    <source>
        <dbReference type="ARBA" id="ARBA00023136"/>
    </source>
</evidence>
<dbReference type="PANTHER" id="PTHR43327">
    <property type="entry name" value="STOMATIN-LIKE PROTEIN 2, MITOCHONDRIAL"/>
    <property type="match status" value="1"/>
</dbReference>
<dbReference type="CDD" id="cd03404">
    <property type="entry name" value="SPFH_HflK"/>
    <property type="match status" value="1"/>
</dbReference>
<evidence type="ECO:0000256" key="3">
    <source>
        <dbReference type="ARBA" id="ARBA00022692"/>
    </source>
</evidence>
<dbReference type="PANTHER" id="PTHR43327:SF2">
    <property type="entry name" value="MODULATOR OF FTSH PROTEASE HFLK"/>
    <property type="match status" value="1"/>
</dbReference>
<sequence length="380" mass="41130">MANSNQQNGNGGGPWGQKPGGGGKGPWGSGPGGGNEEPPNVDVDEMMRNLQDKFGGVFGGGDKPGKGGGRLGGFGILVFLILGALLWVAMPGSGWYVAEADEEGVILQFGKYTRTEPPGFHFKLPVPFERVLKPKVTAAHQIDVGFSSSSSSRNTANASLMLTGDENIVELGFSVFWQIKEAQAYLFNVENPDNTLKAVAESSMREIVGKNNLQDIITERRGQIEEEARENIQAVMDGYGAGILVTQVQIARSQAPEGRVNDAFRDVVNAAQEKEGTINGAIAYRNDKVPKARGDAQRLLQEAAAYREATVAEAKGEAARFTLVYQEYKRAPQVTRQRMYLETMERVLEKSDKILLDPESAGGVVPYLPLNDLTRRGKGQ</sequence>
<dbReference type="EMBL" id="UOEE01000062">
    <property type="protein sequence ID" value="VAV88366.1"/>
    <property type="molecule type" value="Genomic_DNA"/>
</dbReference>
<dbReference type="InterPro" id="IPR001107">
    <property type="entry name" value="Band_7"/>
</dbReference>
<reference evidence="9" key="1">
    <citation type="submission" date="2018-06" db="EMBL/GenBank/DDBJ databases">
        <authorList>
            <person name="Zhirakovskaya E."/>
        </authorList>
    </citation>
    <scope>NUCLEOTIDE SEQUENCE</scope>
</reference>
<accession>A0A3B0RHM8</accession>
<proteinExistence type="inferred from homology"/>
<dbReference type="InterPro" id="IPR036013">
    <property type="entry name" value="Band_7/SPFH_dom_sf"/>
</dbReference>
<dbReference type="InterPro" id="IPR010201">
    <property type="entry name" value="HflK"/>
</dbReference>
<keyword evidence="5 7" id="KW-0472">Membrane</keyword>
<comment type="similarity">
    <text evidence="2">Belongs to the band 7/mec-2 family. HflK subfamily.</text>
</comment>
<dbReference type="InterPro" id="IPR020980">
    <property type="entry name" value="Membrane_HflK_N"/>
</dbReference>
<dbReference type="SMART" id="SM00244">
    <property type="entry name" value="PHB"/>
    <property type="match status" value="1"/>
</dbReference>
<dbReference type="Pfam" id="PF01145">
    <property type="entry name" value="Band_7"/>
    <property type="match status" value="1"/>
</dbReference>
<evidence type="ECO:0000259" key="8">
    <source>
        <dbReference type="SMART" id="SM00244"/>
    </source>
</evidence>
<keyword evidence="3 7" id="KW-0812">Transmembrane</keyword>
<dbReference type="InterPro" id="IPR050710">
    <property type="entry name" value="Band7/mec-2_domain"/>
</dbReference>
<comment type="subcellular location">
    <subcellularLocation>
        <location evidence="1">Membrane</location>
    </subcellularLocation>
</comment>
<evidence type="ECO:0000256" key="1">
    <source>
        <dbReference type="ARBA" id="ARBA00004370"/>
    </source>
</evidence>
<dbReference type="Pfam" id="PF12221">
    <property type="entry name" value="HflK_N"/>
    <property type="match status" value="1"/>
</dbReference>
<name>A0A3B0RHM8_9ZZZZ</name>
<feature type="compositionally biased region" description="Gly residues" evidence="6">
    <location>
        <begin position="9"/>
        <end position="35"/>
    </location>
</feature>
<dbReference type="AlphaFoldDB" id="A0A3B0RHM8"/>
<dbReference type="NCBIfam" id="TIGR01933">
    <property type="entry name" value="hflK"/>
    <property type="match status" value="1"/>
</dbReference>
<dbReference type="SUPFAM" id="SSF117892">
    <property type="entry name" value="Band 7/SPFH domain"/>
    <property type="match status" value="1"/>
</dbReference>
<evidence type="ECO:0000256" key="7">
    <source>
        <dbReference type="SAM" id="Phobius"/>
    </source>
</evidence>
<organism evidence="9">
    <name type="scientific">hydrothermal vent metagenome</name>
    <dbReference type="NCBI Taxonomy" id="652676"/>
    <lineage>
        <taxon>unclassified sequences</taxon>
        <taxon>metagenomes</taxon>
        <taxon>ecological metagenomes</taxon>
    </lineage>
</organism>
<feature type="region of interest" description="Disordered" evidence="6">
    <location>
        <begin position="1"/>
        <end position="42"/>
    </location>
</feature>
<gene>
    <name evidence="9" type="ORF">MNBD_ALPHA06-1264</name>
</gene>
<protein>
    <submittedName>
        <fullName evidence="9">HflK protein</fullName>
    </submittedName>
</protein>